<keyword evidence="2" id="KW-0812">Transmembrane</keyword>
<sequence>MAVMVMARAVEVAMAVEVAAMVIVPAVVPMVRPVLRLFDRVARLRGGLSLNRKRSGLCGAGRRGEPEAGHRNRQSGGLDHGLSCACKHCRELPYRLL</sequence>
<name>A0A160P958_9HYPH</name>
<feature type="transmembrane region" description="Helical" evidence="2">
    <location>
        <begin position="12"/>
        <end position="35"/>
    </location>
</feature>
<dbReference type="Proteomes" id="UP000218288">
    <property type="component" value="Chromosome"/>
</dbReference>
<dbReference type="EMBL" id="AP014809">
    <property type="protein sequence ID" value="BAU89119.1"/>
    <property type="molecule type" value="Genomic_DNA"/>
</dbReference>
<proteinExistence type="predicted"/>
<protein>
    <submittedName>
        <fullName evidence="3">Uncharacterized protein</fullName>
    </submittedName>
</protein>
<dbReference type="AlphaFoldDB" id="A0A160P958"/>
<accession>A0A160P958</accession>
<evidence type="ECO:0000256" key="2">
    <source>
        <dbReference type="SAM" id="Phobius"/>
    </source>
</evidence>
<keyword evidence="2" id="KW-0472">Membrane</keyword>
<evidence type="ECO:0000256" key="1">
    <source>
        <dbReference type="SAM" id="MobiDB-lite"/>
    </source>
</evidence>
<feature type="region of interest" description="Disordered" evidence="1">
    <location>
        <begin position="59"/>
        <end position="81"/>
    </location>
</feature>
<keyword evidence="2" id="KW-1133">Transmembrane helix</keyword>
<evidence type="ECO:0000313" key="3">
    <source>
        <dbReference type="EMBL" id="BAU89119.1"/>
    </source>
</evidence>
<evidence type="ECO:0000313" key="4">
    <source>
        <dbReference type="Proteomes" id="UP000218288"/>
    </source>
</evidence>
<organism evidence="3 4">
    <name type="scientific">Methylorubrum populi</name>
    <dbReference type="NCBI Taxonomy" id="223967"/>
    <lineage>
        <taxon>Bacteria</taxon>
        <taxon>Pseudomonadati</taxon>
        <taxon>Pseudomonadota</taxon>
        <taxon>Alphaproteobacteria</taxon>
        <taxon>Hyphomicrobiales</taxon>
        <taxon>Methylobacteriaceae</taxon>
        <taxon>Methylorubrum</taxon>
    </lineage>
</organism>
<gene>
    <name evidence="3" type="ORF">MPPM_0514</name>
</gene>
<reference evidence="3 4" key="1">
    <citation type="journal article" date="2016" name="Genome Announc.">
        <title>Complete Genome Sequence of Methylobacterium populi P-1M, Isolated from Pink-Pigmented Household Biofilm.</title>
        <authorList>
            <person name="Morohoshi T."/>
            <person name="Ikeda T."/>
        </authorList>
    </citation>
    <scope>NUCLEOTIDE SEQUENCE [LARGE SCALE GENOMIC DNA]</scope>
    <source>
        <strain evidence="3 4">P-1M</strain>
    </source>
</reference>